<reference evidence="2 3" key="1">
    <citation type="journal article" date="2017" name="Water Res.">
        <title>Discovery and metagenomic analysis of an anammox bacterial enrichment related to Candidatus "Brocadia caroliniensis" in a full-scale glycerol-fed nitritation-denitritation separate centrate treatment process.</title>
        <authorList>
            <person name="Park H."/>
            <person name="Brotto A.C."/>
            <person name="van Loosdrecht M.C."/>
            <person name="Chandran K."/>
        </authorList>
    </citation>
    <scope>NUCLEOTIDE SEQUENCE [LARGE SCALE GENOMIC DNA]</scope>
    <source>
        <strain evidence="2">26THWARD</strain>
    </source>
</reference>
<gene>
    <name evidence="2" type="ORF">AYP45_07320</name>
</gene>
<dbReference type="AlphaFoldDB" id="A0A1V4AUQ6"/>
<protein>
    <recommendedName>
        <fullName evidence="4">ATP synthase subunit</fullName>
    </recommendedName>
</protein>
<sequence length="92" mass="10585">MENKKFSRDIEKSAKELLRDRKEGSNFWRYANLLGVGGWVFVIPVVGAAYLGRYLDGKMHGEGISWTITLIILGIAMGIYNVWYLFIRKSQQ</sequence>
<dbReference type="STRING" id="1004156.AYP45_07320"/>
<dbReference type="Pfam" id="PF09527">
    <property type="entry name" value="ATPase_gene1"/>
    <property type="match status" value="1"/>
</dbReference>
<keyword evidence="1" id="KW-0812">Transmembrane</keyword>
<dbReference type="Proteomes" id="UP000189681">
    <property type="component" value="Unassembled WGS sequence"/>
</dbReference>
<evidence type="ECO:0000256" key="1">
    <source>
        <dbReference type="SAM" id="Phobius"/>
    </source>
</evidence>
<keyword evidence="1" id="KW-0472">Membrane</keyword>
<accession>A0A1V4AUQ6</accession>
<feature type="transmembrane region" description="Helical" evidence="1">
    <location>
        <begin position="27"/>
        <end position="51"/>
    </location>
</feature>
<keyword evidence="1" id="KW-1133">Transmembrane helix</keyword>
<comment type="caution">
    <text evidence="2">The sequence shown here is derived from an EMBL/GenBank/DDBJ whole genome shotgun (WGS) entry which is preliminary data.</text>
</comment>
<proteinExistence type="predicted"/>
<feature type="transmembrane region" description="Helical" evidence="1">
    <location>
        <begin position="63"/>
        <end position="86"/>
    </location>
</feature>
<dbReference type="EMBL" id="AYTS01000061">
    <property type="protein sequence ID" value="OOP56806.1"/>
    <property type="molecule type" value="Genomic_DNA"/>
</dbReference>
<name>A0A1V4AUQ6_9BACT</name>
<evidence type="ECO:0000313" key="3">
    <source>
        <dbReference type="Proteomes" id="UP000189681"/>
    </source>
</evidence>
<organism evidence="2 3">
    <name type="scientific">Candidatus Brocadia carolinensis</name>
    <dbReference type="NCBI Taxonomy" id="1004156"/>
    <lineage>
        <taxon>Bacteria</taxon>
        <taxon>Pseudomonadati</taxon>
        <taxon>Planctomycetota</taxon>
        <taxon>Candidatus Brocadiia</taxon>
        <taxon>Candidatus Brocadiales</taxon>
        <taxon>Candidatus Brocadiaceae</taxon>
        <taxon>Candidatus Brocadia</taxon>
    </lineage>
</organism>
<dbReference type="InterPro" id="IPR032820">
    <property type="entry name" value="ATPase_put"/>
</dbReference>
<evidence type="ECO:0008006" key="4">
    <source>
        <dbReference type="Google" id="ProtNLM"/>
    </source>
</evidence>
<evidence type="ECO:0000313" key="2">
    <source>
        <dbReference type="EMBL" id="OOP56806.1"/>
    </source>
</evidence>